<accession>A0A9P6WIP8</accession>
<feature type="compositionally biased region" description="Basic residues" evidence="1">
    <location>
        <begin position="243"/>
        <end position="254"/>
    </location>
</feature>
<organism evidence="2 3">
    <name type="scientific">Pichia californica</name>
    <dbReference type="NCBI Taxonomy" id="460514"/>
    <lineage>
        <taxon>Eukaryota</taxon>
        <taxon>Fungi</taxon>
        <taxon>Dikarya</taxon>
        <taxon>Ascomycota</taxon>
        <taxon>Saccharomycotina</taxon>
        <taxon>Pichiomycetes</taxon>
        <taxon>Pichiales</taxon>
        <taxon>Pichiaceae</taxon>
        <taxon>Pichia</taxon>
    </lineage>
</organism>
<dbReference type="AlphaFoldDB" id="A0A9P6WIP8"/>
<reference evidence="2" key="1">
    <citation type="submission" date="2020-11" db="EMBL/GenBank/DDBJ databases">
        <title>Kefir isolates.</title>
        <authorList>
            <person name="Marcisauskas S."/>
            <person name="Kim Y."/>
            <person name="Blasche S."/>
        </authorList>
    </citation>
    <scope>NUCLEOTIDE SEQUENCE</scope>
    <source>
        <strain evidence="2">Olga-1</strain>
    </source>
</reference>
<feature type="compositionally biased region" description="Low complexity" evidence="1">
    <location>
        <begin position="260"/>
        <end position="297"/>
    </location>
</feature>
<protein>
    <submittedName>
        <fullName evidence="2">Uncharacterized protein</fullName>
    </submittedName>
</protein>
<name>A0A9P6WIP8_9ASCO</name>
<feature type="region of interest" description="Disordered" evidence="1">
    <location>
        <begin position="215"/>
        <end position="321"/>
    </location>
</feature>
<keyword evidence="3" id="KW-1185">Reference proteome</keyword>
<dbReference type="Proteomes" id="UP000697127">
    <property type="component" value="Unassembled WGS sequence"/>
</dbReference>
<sequence>MEQKKRIPPIVPKKKQSLQSLRPIEKVVPRDTIEIAHLTARKEEHIITTNTNANTNEEASIEQLVGSISLKSNFHVSPPKKNEPKAITFDSIMKPTRRTDIKLGNNNHIKTIETPLEKHMMLEELKNDLKFVSSKPIPPPVKPKPKIKIDFNSKPRAEYKKQSEIDNTPEFLKDTIQKRIQLANSGNGANGAIIGGIPLPGLARFPQKINTTLETSNYHPQIHKSHTLDNSNLEKRTQTLTHPNKRRAKGPKRRLPTDISTSQPSSSLASASTSTSPSPSPPFSSSLSTTPSSLSSLTPPPSKHKVPPPVPRKPSRHLSLK</sequence>
<proteinExistence type="predicted"/>
<comment type="caution">
    <text evidence="2">The sequence shown here is derived from an EMBL/GenBank/DDBJ whole genome shotgun (WGS) entry which is preliminary data.</text>
</comment>
<dbReference type="EMBL" id="PUHW01000207">
    <property type="protein sequence ID" value="KAG0687861.1"/>
    <property type="molecule type" value="Genomic_DNA"/>
</dbReference>
<evidence type="ECO:0000313" key="2">
    <source>
        <dbReference type="EMBL" id="KAG0687861.1"/>
    </source>
</evidence>
<evidence type="ECO:0000256" key="1">
    <source>
        <dbReference type="SAM" id="MobiDB-lite"/>
    </source>
</evidence>
<gene>
    <name evidence="2" type="ORF">C6P40_001761</name>
</gene>
<evidence type="ECO:0000313" key="3">
    <source>
        <dbReference type="Proteomes" id="UP000697127"/>
    </source>
</evidence>